<dbReference type="EMBL" id="QZAB01000008">
    <property type="protein sequence ID" value="RQD92972.1"/>
    <property type="molecule type" value="Genomic_DNA"/>
</dbReference>
<proteinExistence type="predicted"/>
<protein>
    <submittedName>
        <fullName evidence="6">Class I SAM-dependent methyltransferase</fullName>
    </submittedName>
</protein>
<organism evidence="6 7">
    <name type="scientific">Methanosalsum natronophilum</name>
    <dbReference type="NCBI Taxonomy" id="768733"/>
    <lineage>
        <taxon>Archaea</taxon>
        <taxon>Methanobacteriati</taxon>
        <taxon>Methanobacteriota</taxon>
        <taxon>Stenosarchaea group</taxon>
        <taxon>Methanomicrobia</taxon>
        <taxon>Methanosarcinales</taxon>
        <taxon>Methanosarcinaceae</taxon>
        <taxon>Methanosalsum</taxon>
    </lineage>
</organism>
<evidence type="ECO:0000256" key="2">
    <source>
        <dbReference type="ARBA" id="ARBA00022603"/>
    </source>
</evidence>
<dbReference type="AlphaFoldDB" id="A0A3R7VZF6"/>
<dbReference type="SUPFAM" id="SSF53335">
    <property type="entry name" value="S-adenosyl-L-methionine-dependent methyltransferases"/>
    <property type="match status" value="1"/>
</dbReference>
<dbReference type="Gene3D" id="3.40.50.150">
    <property type="entry name" value="Vaccinia Virus protein VP39"/>
    <property type="match status" value="1"/>
</dbReference>
<comment type="pathway">
    <text evidence="1">Lipid metabolism.</text>
</comment>
<dbReference type="GO" id="GO:0032259">
    <property type="term" value="P:methylation"/>
    <property type="evidence" value="ECO:0007669"/>
    <property type="project" value="UniProtKB-KW"/>
</dbReference>
<comment type="pathway">
    <text evidence="4">Phospholipid metabolism.</text>
</comment>
<evidence type="ECO:0000259" key="5">
    <source>
        <dbReference type="Pfam" id="PF08241"/>
    </source>
</evidence>
<feature type="domain" description="Methyltransferase type 11" evidence="5">
    <location>
        <begin position="50"/>
        <end position="149"/>
    </location>
</feature>
<dbReference type="GO" id="GO:0008757">
    <property type="term" value="F:S-adenosylmethionine-dependent methyltransferase activity"/>
    <property type="evidence" value="ECO:0007669"/>
    <property type="project" value="InterPro"/>
</dbReference>
<name>A0A3R7VZF6_9EURY</name>
<evidence type="ECO:0000256" key="4">
    <source>
        <dbReference type="ARBA" id="ARBA00025707"/>
    </source>
</evidence>
<evidence type="ECO:0000313" key="6">
    <source>
        <dbReference type="EMBL" id="RQD92972.1"/>
    </source>
</evidence>
<dbReference type="InterPro" id="IPR013216">
    <property type="entry name" value="Methyltransf_11"/>
</dbReference>
<sequence length="209" mass="24012">MSENTDRIRQCRKPLGKEGLVVGNEMNVRHRELWEWGLKHVAISPKNTILDVGFGGGMSLELLSKLAYQGKVYGIDYSHDMTRLAYGLNKELDNLNLINILQGTVDSLPFKNNVFDIVCGFETCYFWPDLEADFKEIYDVVKNNGLLLIVNEVYDHPLFKKRNDEYAKSGSMQINSPDEYRTMLYNAGYSLVKIHELPEKNWITLVAIK</sequence>
<evidence type="ECO:0000256" key="3">
    <source>
        <dbReference type="ARBA" id="ARBA00022679"/>
    </source>
</evidence>
<dbReference type="CDD" id="cd02440">
    <property type="entry name" value="AdoMet_MTases"/>
    <property type="match status" value="1"/>
</dbReference>
<reference evidence="6 7" key="1">
    <citation type="submission" date="2018-08" db="EMBL/GenBank/DDBJ databases">
        <title>The metabolism and importance of syntrophic acetate oxidation coupled to methane or sulfide production in haloalkaline environments.</title>
        <authorList>
            <person name="Timmers P.H.A."/>
            <person name="Vavourakis C.D."/>
            <person name="Sorokin D.Y."/>
            <person name="Sinninghe Damste J.S."/>
            <person name="Muyzer G."/>
            <person name="Stams A.J.M."/>
            <person name="Plugge C.M."/>
        </authorList>
    </citation>
    <scope>NUCLEOTIDE SEQUENCE [LARGE SCALE GENOMIC DNA]</scope>
    <source>
        <strain evidence="6">MSAO_Arc3</strain>
    </source>
</reference>
<dbReference type="Pfam" id="PF08241">
    <property type="entry name" value="Methyltransf_11"/>
    <property type="match status" value="1"/>
</dbReference>
<keyword evidence="3 6" id="KW-0808">Transferase</keyword>
<dbReference type="Proteomes" id="UP000284763">
    <property type="component" value="Unassembled WGS sequence"/>
</dbReference>
<dbReference type="PANTHER" id="PTHR44307:SF2">
    <property type="entry name" value="PHOSPHOETHANOLAMINE METHYLTRANSFERASE ISOFORM X1"/>
    <property type="match status" value="1"/>
</dbReference>
<dbReference type="RefSeq" id="WP_259135507.1">
    <property type="nucleotide sequence ID" value="NZ_JANUCS010000016.1"/>
</dbReference>
<accession>A0A3R7VZF6</accession>
<evidence type="ECO:0000313" key="7">
    <source>
        <dbReference type="Proteomes" id="UP000284763"/>
    </source>
</evidence>
<keyword evidence="2 6" id="KW-0489">Methyltransferase</keyword>
<evidence type="ECO:0000256" key="1">
    <source>
        <dbReference type="ARBA" id="ARBA00005189"/>
    </source>
</evidence>
<gene>
    <name evidence="6" type="ORF">D5R95_00075</name>
</gene>
<dbReference type="InterPro" id="IPR029063">
    <property type="entry name" value="SAM-dependent_MTases_sf"/>
</dbReference>
<dbReference type="PANTHER" id="PTHR44307">
    <property type="entry name" value="PHOSPHOETHANOLAMINE METHYLTRANSFERASE"/>
    <property type="match status" value="1"/>
</dbReference>
<comment type="caution">
    <text evidence="6">The sequence shown here is derived from an EMBL/GenBank/DDBJ whole genome shotgun (WGS) entry which is preliminary data.</text>
</comment>